<evidence type="ECO:0000256" key="3">
    <source>
        <dbReference type="ARBA" id="ARBA00023163"/>
    </source>
</evidence>
<accession>A0A9X1UJP2</accession>
<dbReference type="InterPro" id="IPR025996">
    <property type="entry name" value="MT1864/Rv1816-like_C"/>
</dbReference>
<dbReference type="PROSITE" id="PS50977">
    <property type="entry name" value="HTH_TETR_2"/>
    <property type="match status" value="1"/>
</dbReference>
<name>A0A9X1UJP2_9BRAD</name>
<dbReference type="EMBL" id="JAKLTY010000032">
    <property type="protein sequence ID" value="MCG2631802.1"/>
    <property type="molecule type" value="Genomic_DNA"/>
</dbReference>
<dbReference type="GO" id="GO:0000976">
    <property type="term" value="F:transcription cis-regulatory region binding"/>
    <property type="evidence" value="ECO:0007669"/>
    <property type="project" value="TreeGrafter"/>
</dbReference>
<evidence type="ECO:0000256" key="1">
    <source>
        <dbReference type="ARBA" id="ARBA00023015"/>
    </source>
</evidence>
<dbReference type="Pfam" id="PF00440">
    <property type="entry name" value="TetR_N"/>
    <property type="match status" value="1"/>
</dbReference>
<dbReference type="Proteomes" id="UP001139054">
    <property type="component" value="Unassembled WGS sequence"/>
</dbReference>
<dbReference type="Pfam" id="PF13305">
    <property type="entry name" value="TetR_C_33"/>
    <property type="match status" value="1"/>
</dbReference>
<keyword evidence="2 4" id="KW-0238">DNA-binding</keyword>
<sequence>MTQHSTKTRSLREACVDEALSIIAEQGLEQLSLREVARRLGVSHQAPYKHYPSRDHLLAEVVGRAFDDFARYLEGRRFSDDSANDLGSIGQSYVRYALKNPLQYRLMFGTPLPDPDKHPEMLLKAQHAFSMLRSALDTLYAGSDRKPGRDELDLEAFYIWSSVHGLASILKSSAVAALPVSSKVLADTTSYTLWRLGSSIRTKIGESSSDGSRKERP</sequence>
<dbReference type="RefSeq" id="WP_237891786.1">
    <property type="nucleotide sequence ID" value="NZ_JAKLTY010000032.1"/>
</dbReference>
<evidence type="ECO:0000313" key="6">
    <source>
        <dbReference type="EMBL" id="MCG2631802.1"/>
    </source>
</evidence>
<protein>
    <submittedName>
        <fullName evidence="6">TetR/AcrR family transcriptional regulator</fullName>
    </submittedName>
</protein>
<dbReference type="SUPFAM" id="SSF48498">
    <property type="entry name" value="Tetracyclin repressor-like, C-terminal domain"/>
    <property type="match status" value="1"/>
</dbReference>
<dbReference type="SUPFAM" id="SSF46689">
    <property type="entry name" value="Homeodomain-like"/>
    <property type="match status" value="1"/>
</dbReference>
<dbReference type="PANTHER" id="PTHR30055:SF220">
    <property type="entry name" value="TETR-FAMILY REGULATORY PROTEIN"/>
    <property type="match status" value="1"/>
</dbReference>
<gene>
    <name evidence="6" type="ORF">L6654_34755</name>
</gene>
<dbReference type="InterPro" id="IPR036271">
    <property type="entry name" value="Tet_transcr_reg_TetR-rel_C_sf"/>
</dbReference>
<dbReference type="InterPro" id="IPR050109">
    <property type="entry name" value="HTH-type_TetR-like_transc_reg"/>
</dbReference>
<evidence type="ECO:0000256" key="2">
    <source>
        <dbReference type="ARBA" id="ARBA00023125"/>
    </source>
</evidence>
<dbReference type="AlphaFoldDB" id="A0A9X1UJP2"/>
<dbReference type="GO" id="GO:0003700">
    <property type="term" value="F:DNA-binding transcription factor activity"/>
    <property type="evidence" value="ECO:0007669"/>
    <property type="project" value="TreeGrafter"/>
</dbReference>
<organism evidence="6 7">
    <name type="scientific">Bradyrhizobium zhengyangense</name>
    <dbReference type="NCBI Taxonomy" id="2911009"/>
    <lineage>
        <taxon>Bacteria</taxon>
        <taxon>Pseudomonadati</taxon>
        <taxon>Pseudomonadota</taxon>
        <taxon>Alphaproteobacteria</taxon>
        <taxon>Hyphomicrobiales</taxon>
        <taxon>Nitrobacteraceae</taxon>
        <taxon>Bradyrhizobium</taxon>
    </lineage>
</organism>
<feature type="DNA-binding region" description="H-T-H motif" evidence="4">
    <location>
        <begin position="32"/>
        <end position="51"/>
    </location>
</feature>
<keyword evidence="3" id="KW-0804">Transcription</keyword>
<dbReference type="PRINTS" id="PR00455">
    <property type="entry name" value="HTHTETR"/>
</dbReference>
<keyword evidence="1" id="KW-0805">Transcription regulation</keyword>
<proteinExistence type="predicted"/>
<dbReference type="InterPro" id="IPR001647">
    <property type="entry name" value="HTH_TetR"/>
</dbReference>
<dbReference type="Gene3D" id="1.10.357.10">
    <property type="entry name" value="Tetracycline Repressor, domain 2"/>
    <property type="match status" value="1"/>
</dbReference>
<reference evidence="6" key="1">
    <citation type="submission" date="2022-01" db="EMBL/GenBank/DDBJ databases">
        <title>Genome sequnece data of strain Bradyrhizobium sp. nov.</title>
        <authorList>
            <person name="Zhang J."/>
        </authorList>
    </citation>
    <scope>NUCLEOTIDE SEQUENCE</scope>
    <source>
        <strain evidence="6">WYCCWR 13023</strain>
    </source>
</reference>
<dbReference type="InterPro" id="IPR009057">
    <property type="entry name" value="Homeodomain-like_sf"/>
</dbReference>
<dbReference type="PANTHER" id="PTHR30055">
    <property type="entry name" value="HTH-TYPE TRANSCRIPTIONAL REGULATOR RUTR"/>
    <property type="match status" value="1"/>
</dbReference>
<comment type="caution">
    <text evidence="6">The sequence shown here is derived from an EMBL/GenBank/DDBJ whole genome shotgun (WGS) entry which is preliminary data.</text>
</comment>
<feature type="domain" description="HTH tetR-type" evidence="5">
    <location>
        <begin position="9"/>
        <end position="69"/>
    </location>
</feature>
<evidence type="ECO:0000313" key="7">
    <source>
        <dbReference type="Proteomes" id="UP001139054"/>
    </source>
</evidence>
<evidence type="ECO:0000256" key="4">
    <source>
        <dbReference type="PROSITE-ProRule" id="PRU00335"/>
    </source>
</evidence>
<evidence type="ECO:0000259" key="5">
    <source>
        <dbReference type="PROSITE" id="PS50977"/>
    </source>
</evidence>